<dbReference type="Proteomes" id="UP000321479">
    <property type="component" value="Chromosome"/>
</dbReference>
<name>A0A5B8V4I4_9SPHI</name>
<evidence type="ECO:0000259" key="5">
    <source>
        <dbReference type="Pfam" id="PF21601"/>
    </source>
</evidence>
<feature type="domain" description="Gliding motility-associated protein GldM first immunoglobulin-like" evidence="5">
    <location>
        <begin position="223"/>
        <end position="321"/>
    </location>
</feature>
<dbReference type="InterPro" id="IPR019859">
    <property type="entry name" value="Motility-assoc_prot_GldM"/>
</dbReference>
<keyword evidence="8" id="KW-1185">Reference proteome</keyword>
<dbReference type="Pfam" id="PF21602">
    <property type="entry name" value="GldM_3rd"/>
    <property type="match status" value="1"/>
</dbReference>
<dbReference type="InterPro" id="IPR022719">
    <property type="entry name" value="Motility-assoc_prot_GldM_C"/>
</dbReference>
<evidence type="ECO:0000259" key="6">
    <source>
        <dbReference type="Pfam" id="PF21602"/>
    </source>
</evidence>
<dbReference type="KEGG" id="mgin:FRZ54_23970"/>
<evidence type="ECO:0000259" key="4">
    <source>
        <dbReference type="Pfam" id="PF12081"/>
    </source>
</evidence>
<feature type="domain" description="Gliding motility-associated protein GldM C-terminal" evidence="3">
    <location>
        <begin position="408"/>
        <end position="510"/>
    </location>
</feature>
<dbReference type="RefSeq" id="WP_147034321.1">
    <property type="nucleotide sequence ID" value="NZ_CP042436.1"/>
</dbReference>
<keyword evidence="1" id="KW-0175">Coiled coil</keyword>
<feature type="domain" description="Gliding motility-associated protein GldM second immunoglobulin-like" evidence="6">
    <location>
        <begin position="323"/>
        <end position="405"/>
    </location>
</feature>
<dbReference type="Pfam" id="PF12080">
    <property type="entry name" value="GldM_4th"/>
    <property type="match status" value="1"/>
</dbReference>
<evidence type="ECO:0000313" key="8">
    <source>
        <dbReference type="Proteomes" id="UP000321479"/>
    </source>
</evidence>
<organism evidence="7 8">
    <name type="scientific">Mucilaginibacter ginsenosidivorans</name>
    <dbReference type="NCBI Taxonomy" id="398053"/>
    <lineage>
        <taxon>Bacteria</taxon>
        <taxon>Pseudomonadati</taxon>
        <taxon>Bacteroidota</taxon>
        <taxon>Sphingobacteriia</taxon>
        <taxon>Sphingobacteriales</taxon>
        <taxon>Sphingobacteriaceae</taxon>
        <taxon>Mucilaginibacter</taxon>
    </lineage>
</organism>
<dbReference type="Pfam" id="PF21601">
    <property type="entry name" value="GldM_2nd"/>
    <property type="match status" value="1"/>
</dbReference>
<dbReference type="EMBL" id="CP042436">
    <property type="protein sequence ID" value="QEC65496.1"/>
    <property type="molecule type" value="Genomic_DNA"/>
</dbReference>
<dbReference type="AlphaFoldDB" id="A0A5B8V4I4"/>
<gene>
    <name evidence="7" type="primary">gldM</name>
    <name evidence="7" type="ORF">FRZ54_23970</name>
</gene>
<evidence type="ECO:0000256" key="1">
    <source>
        <dbReference type="SAM" id="Coils"/>
    </source>
</evidence>
<dbReference type="InterPro" id="IPR048405">
    <property type="entry name" value="GldM_Ig-like-1"/>
</dbReference>
<dbReference type="OrthoDB" id="1490890at2"/>
<dbReference type="InterPro" id="IPR022720">
    <property type="entry name" value="Motility-assoc_prot_GldM_N"/>
</dbReference>
<protein>
    <submittedName>
        <fullName evidence="7">Gliding motility protein GldM</fullName>
    </submittedName>
</protein>
<dbReference type="NCBIfam" id="TIGR03517">
    <property type="entry name" value="GldM_gliding"/>
    <property type="match status" value="1"/>
</dbReference>
<feature type="coiled-coil region" evidence="1">
    <location>
        <begin position="80"/>
        <end position="114"/>
    </location>
</feature>
<evidence type="ECO:0000259" key="3">
    <source>
        <dbReference type="Pfam" id="PF12080"/>
    </source>
</evidence>
<feature type="region of interest" description="Disordered" evidence="2">
    <location>
        <begin position="261"/>
        <end position="286"/>
    </location>
</feature>
<proteinExistence type="predicted"/>
<evidence type="ECO:0000256" key="2">
    <source>
        <dbReference type="SAM" id="MobiDB-lite"/>
    </source>
</evidence>
<feature type="domain" description="Gliding motility-associated protein GldM N-terminal" evidence="4">
    <location>
        <begin position="32"/>
        <end position="220"/>
    </location>
</feature>
<dbReference type="Pfam" id="PF12081">
    <property type="entry name" value="GldM_1st"/>
    <property type="match status" value="1"/>
</dbReference>
<sequence>MAGGKETPRQRMIGILYLVLLGLIALDVPENLLDSFKNISDSLNSSKNNVQIGINNTFDAFEKTKLKDEPERAREPYKKAKKARELATNLDAYIESLKKQLEDATGGMDAATNDYKGREDLAASDHLMVGGEKRAAYELHKRIDDTRNALLALLDPKDRVGMNLSLQATPPKKRDGFPNKDWEQANFGDGIPMGAAMTAFVKIQSDVKNSENEVIKKLLGKVDQAQVNLDQFNAVAVAPTSYVLVGQPYTADVFLTASDSKSSPEVTVDGSRLPTEGGKGKYSGSTGSEGVHTWVGTIKVKQTDGTYKTYSTPPQTYMVAKPSAVVSPDKMNVLYIGVPNPISVSAPGIAKEKLHVSISAGSLSGSAGHYIATVNSVSDNDVVTVSGEIAPGKTTVLGATKFRVKRIPDPKPQFAGKSGGNTSAANIKAQDRVFAKLDNFDFDAKFNVTRFTILVIKPRQDPIIYSATGSELTSQMRAAINTIGPGSTIVFKDIVAVGPDGTQRGLDPIVLSAN</sequence>
<dbReference type="InterPro" id="IPR048406">
    <property type="entry name" value="GldM_Ig-like-2"/>
</dbReference>
<reference evidence="7 8" key="1">
    <citation type="journal article" date="2017" name="Curr. Microbiol.">
        <title>Mucilaginibacter ginsenosidivorans sp. nov., Isolated from Soil of Ginseng Field.</title>
        <authorList>
            <person name="Kim M.M."/>
            <person name="Siddiqi M.Z."/>
            <person name="Im W.T."/>
        </authorList>
    </citation>
    <scope>NUCLEOTIDE SEQUENCE [LARGE SCALE GENOMIC DNA]</scope>
    <source>
        <strain evidence="7 8">Gsoil 3017</strain>
    </source>
</reference>
<accession>A0A5B8V4I4</accession>
<evidence type="ECO:0000313" key="7">
    <source>
        <dbReference type="EMBL" id="QEC65496.1"/>
    </source>
</evidence>